<protein>
    <submittedName>
        <fullName evidence="3">Cobyrinic acid a,c-diamide synthase</fullName>
    </submittedName>
</protein>
<dbReference type="Gene3D" id="3.40.50.300">
    <property type="entry name" value="P-loop containing nucleotide triphosphate hydrolases"/>
    <property type="match status" value="1"/>
</dbReference>
<dbReference type="OrthoDB" id="9816297at2"/>
<dbReference type="GO" id="GO:0005829">
    <property type="term" value="C:cytosol"/>
    <property type="evidence" value="ECO:0007669"/>
    <property type="project" value="TreeGrafter"/>
</dbReference>
<sequence length="282" mass="29893">MSRAIQVVAVSGGKGGVGKTNVAINISIGLAEAGSRVVLLDADFGLANVDVLLGLKASNTIEQVLDGSCSLQDIMLTGPAGIKIIPASSGTRHLSMLSSMEHAGLIRAFSDIANQLDVLVVDTAAGISDSVVNFLSAAQEVLMVVCNEPSSITDAYALIKLMNRDFGRSRFRIVANMVADEREGRQLFESLNQVCGQFLDVGLIYAGTIPFDTKLRDAVRQQAPVILAAPSSESARALRSLAAQVKDWPLPARAQGHLVFFVEQLLAAKDRSDGADNAVRFK</sequence>
<evidence type="ECO:0000313" key="4">
    <source>
        <dbReference type="Proteomes" id="UP000237222"/>
    </source>
</evidence>
<dbReference type="Pfam" id="PF10609">
    <property type="entry name" value="ParA"/>
    <property type="match status" value="1"/>
</dbReference>
<keyword evidence="2" id="KW-0067">ATP-binding</keyword>
<accession>A0A2S4HH60</accession>
<keyword evidence="1" id="KW-0547">Nucleotide-binding</keyword>
<dbReference type="InterPro" id="IPR033756">
    <property type="entry name" value="YlxH/NBP35"/>
</dbReference>
<dbReference type="PANTHER" id="PTHR43384">
    <property type="entry name" value="SEPTUM SITE-DETERMINING PROTEIN MIND HOMOLOG, CHLOROPLASTIC-RELATED"/>
    <property type="match status" value="1"/>
</dbReference>
<evidence type="ECO:0000313" key="3">
    <source>
        <dbReference type="EMBL" id="POP53334.1"/>
    </source>
</evidence>
<dbReference type="SUPFAM" id="SSF52540">
    <property type="entry name" value="P-loop containing nucleoside triphosphate hydrolases"/>
    <property type="match status" value="1"/>
</dbReference>
<evidence type="ECO:0000256" key="1">
    <source>
        <dbReference type="ARBA" id="ARBA00022741"/>
    </source>
</evidence>
<organism evidence="3 4">
    <name type="scientific">Zhongshania marina</name>
    <dbReference type="NCBI Taxonomy" id="2304603"/>
    <lineage>
        <taxon>Bacteria</taxon>
        <taxon>Pseudomonadati</taxon>
        <taxon>Pseudomonadota</taxon>
        <taxon>Gammaproteobacteria</taxon>
        <taxon>Cellvibrionales</taxon>
        <taxon>Spongiibacteraceae</taxon>
        <taxon>Zhongshania</taxon>
    </lineage>
</organism>
<dbReference type="GO" id="GO:0051782">
    <property type="term" value="P:negative regulation of cell division"/>
    <property type="evidence" value="ECO:0007669"/>
    <property type="project" value="TreeGrafter"/>
</dbReference>
<reference evidence="3" key="1">
    <citation type="submission" date="2018-01" db="EMBL/GenBank/DDBJ databases">
        <authorList>
            <person name="Yu X.-D."/>
        </authorList>
    </citation>
    <scope>NUCLEOTIDE SEQUENCE</scope>
    <source>
        <strain evidence="3">ZX-21</strain>
    </source>
</reference>
<dbReference type="InterPro" id="IPR027417">
    <property type="entry name" value="P-loop_NTPase"/>
</dbReference>
<dbReference type="GO" id="GO:0009898">
    <property type="term" value="C:cytoplasmic side of plasma membrane"/>
    <property type="evidence" value="ECO:0007669"/>
    <property type="project" value="TreeGrafter"/>
</dbReference>
<name>A0A2S4HH60_9GAMM</name>
<dbReference type="InterPro" id="IPR033875">
    <property type="entry name" value="FlhG"/>
</dbReference>
<dbReference type="RefSeq" id="WP_103683858.1">
    <property type="nucleotide sequence ID" value="NZ_PQGG01000017.1"/>
</dbReference>
<dbReference type="CDD" id="cd02038">
    <property type="entry name" value="FlhG-like"/>
    <property type="match status" value="1"/>
</dbReference>
<proteinExistence type="predicted"/>
<dbReference type="InterPro" id="IPR025501">
    <property type="entry name" value="MinD_FleN"/>
</dbReference>
<dbReference type="AlphaFoldDB" id="A0A2S4HH60"/>
<dbReference type="PIRSF" id="PIRSF003092">
    <property type="entry name" value="MinD"/>
    <property type="match status" value="1"/>
</dbReference>
<dbReference type="GO" id="GO:0005524">
    <property type="term" value="F:ATP binding"/>
    <property type="evidence" value="ECO:0007669"/>
    <property type="project" value="UniProtKB-KW"/>
</dbReference>
<dbReference type="EMBL" id="PQGG01000017">
    <property type="protein sequence ID" value="POP53334.1"/>
    <property type="molecule type" value="Genomic_DNA"/>
</dbReference>
<dbReference type="InterPro" id="IPR050625">
    <property type="entry name" value="ParA/MinD_ATPase"/>
</dbReference>
<dbReference type="PANTHER" id="PTHR43384:SF4">
    <property type="entry name" value="CELLULOSE BIOSYNTHESIS PROTEIN BCSQ-RELATED"/>
    <property type="match status" value="1"/>
</dbReference>
<dbReference type="GO" id="GO:0016887">
    <property type="term" value="F:ATP hydrolysis activity"/>
    <property type="evidence" value="ECO:0007669"/>
    <property type="project" value="TreeGrafter"/>
</dbReference>
<gene>
    <name evidence="3" type="ORF">C0068_07430</name>
</gene>
<evidence type="ECO:0000256" key="2">
    <source>
        <dbReference type="ARBA" id="ARBA00022840"/>
    </source>
</evidence>
<dbReference type="Proteomes" id="UP000237222">
    <property type="component" value="Unassembled WGS sequence"/>
</dbReference>
<comment type="caution">
    <text evidence="3">The sequence shown here is derived from an EMBL/GenBank/DDBJ whole genome shotgun (WGS) entry which is preliminary data.</text>
</comment>